<reference evidence="2 3" key="1">
    <citation type="submission" date="2014-04" db="EMBL/GenBank/DDBJ databases">
        <title>Evolutionary Origins and Diversification of the Mycorrhizal Mutualists.</title>
        <authorList>
            <consortium name="DOE Joint Genome Institute"/>
            <consortium name="Mycorrhizal Genomics Consortium"/>
            <person name="Kohler A."/>
            <person name="Kuo A."/>
            <person name="Nagy L.G."/>
            <person name="Floudas D."/>
            <person name="Copeland A."/>
            <person name="Barry K.W."/>
            <person name="Cichocki N."/>
            <person name="Veneault-Fourrey C."/>
            <person name="LaButti K."/>
            <person name="Lindquist E.A."/>
            <person name="Lipzen A."/>
            <person name="Lundell T."/>
            <person name="Morin E."/>
            <person name="Murat C."/>
            <person name="Riley R."/>
            <person name="Ohm R."/>
            <person name="Sun H."/>
            <person name="Tunlid A."/>
            <person name="Henrissat B."/>
            <person name="Grigoriev I.V."/>
            <person name="Hibbett D.S."/>
            <person name="Martin F."/>
        </authorList>
    </citation>
    <scope>NUCLEOTIDE SEQUENCE [LARGE SCALE GENOMIC DNA]</scope>
    <source>
        <strain evidence="2 3">FD-317 M1</strain>
    </source>
</reference>
<dbReference type="OrthoDB" id="3051071at2759"/>
<proteinExistence type="predicted"/>
<keyword evidence="3" id="KW-1185">Reference proteome</keyword>
<dbReference type="EMBL" id="KN834809">
    <property type="protein sequence ID" value="KIK55137.1"/>
    <property type="molecule type" value="Genomic_DNA"/>
</dbReference>
<accession>A0A0D0CAS6</accession>
<feature type="region of interest" description="Disordered" evidence="1">
    <location>
        <begin position="143"/>
        <end position="206"/>
    </location>
</feature>
<name>A0A0D0CAS6_9AGAR</name>
<dbReference type="Proteomes" id="UP000053593">
    <property type="component" value="Unassembled WGS sequence"/>
</dbReference>
<evidence type="ECO:0000256" key="1">
    <source>
        <dbReference type="SAM" id="MobiDB-lite"/>
    </source>
</evidence>
<feature type="compositionally biased region" description="Polar residues" evidence="1">
    <location>
        <begin position="172"/>
        <end position="190"/>
    </location>
</feature>
<dbReference type="HOGENOM" id="CLU_1332059_0_0_1"/>
<feature type="compositionally biased region" description="Basic residues" evidence="1">
    <location>
        <begin position="196"/>
        <end position="206"/>
    </location>
</feature>
<evidence type="ECO:0000313" key="3">
    <source>
        <dbReference type="Proteomes" id="UP000053593"/>
    </source>
</evidence>
<dbReference type="AlphaFoldDB" id="A0A0D0CAS6"/>
<protein>
    <submittedName>
        <fullName evidence="2">Uncharacterized protein</fullName>
    </submittedName>
</protein>
<evidence type="ECO:0000313" key="2">
    <source>
        <dbReference type="EMBL" id="KIK55137.1"/>
    </source>
</evidence>
<sequence length="206" mass="23367">MFTFGKRKPKIPTVWPSLHHKCNVRKCTFPNTPQSVPGKYKCRGCEKGTYSVSQAQAQQASMKGFYVPGCSHPLNPRAQLLDLNQLLDRNQGFPDYFQADTFQRPQVSRAKMAPNPQHTPVPSRDFQVSNGYAHAPDVYHRDGFYDRAPPAKNAYNRGLRPNARQQMYPPSATGTSQSSEPCSRFSVSTVEETKPRSKRRRYIMNA</sequence>
<organism evidence="2 3">
    <name type="scientific">Collybiopsis luxurians FD-317 M1</name>
    <dbReference type="NCBI Taxonomy" id="944289"/>
    <lineage>
        <taxon>Eukaryota</taxon>
        <taxon>Fungi</taxon>
        <taxon>Dikarya</taxon>
        <taxon>Basidiomycota</taxon>
        <taxon>Agaricomycotina</taxon>
        <taxon>Agaricomycetes</taxon>
        <taxon>Agaricomycetidae</taxon>
        <taxon>Agaricales</taxon>
        <taxon>Marasmiineae</taxon>
        <taxon>Omphalotaceae</taxon>
        <taxon>Collybiopsis</taxon>
        <taxon>Collybiopsis luxurians</taxon>
    </lineage>
</organism>
<gene>
    <name evidence="2" type="ORF">GYMLUDRAFT_248938</name>
</gene>